<dbReference type="RefSeq" id="WP_381020886.1">
    <property type="nucleotide sequence ID" value="NZ_JBHSNY010000004.1"/>
</dbReference>
<organism evidence="2 3">
    <name type="scientific">Streptomyces bullii</name>
    <dbReference type="NCBI Taxonomy" id="349910"/>
    <lineage>
        <taxon>Bacteria</taxon>
        <taxon>Bacillati</taxon>
        <taxon>Actinomycetota</taxon>
        <taxon>Actinomycetes</taxon>
        <taxon>Kitasatosporales</taxon>
        <taxon>Streptomycetaceae</taxon>
        <taxon>Streptomyces</taxon>
    </lineage>
</organism>
<keyword evidence="1" id="KW-0472">Membrane</keyword>
<evidence type="ECO:0000313" key="3">
    <source>
        <dbReference type="Proteomes" id="UP001596154"/>
    </source>
</evidence>
<sequence length="179" mass="19783">MSRVFTPRRVAILHYCMAGVWALLLIPTLLVWKNSVLWVAFMSLYANGAAHLSAAKASRAGTGSRDVIRNLTPHPIRLYWAEREDGIDDLEPHLREVFEPEPTPARLATIELGGGIAFEMVEFGHAQNLPPNRDGVQYIVSLVVALALADRRSDLLVPYREVRNSSGTVIGCRSLAQPV</sequence>
<proteinExistence type="predicted"/>
<keyword evidence="1" id="KW-1133">Transmembrane helix</keyword>
<dbReference type="Proteomes" id="UP001596154">
    <property type="component" value="Unassembled WGS sequence"/>
</dbReference>
<evidence type="ECO:0000313" key="2">
    <source>
        <dbReference type="EMBL" id="MFC5634749.1"/>
    </source>
</evidence>
<protein>
    <submittedName>
        <fullName evidence="2">Uncharacterized protein</fullName>
    </submittedName>
</protein>
<feature type="transmembrane region" description="Helical" evidence="1">
    <location>
        <begin position="12"/>
        <end position="30"/>
    </location>
</feature>
<name>A0ABW0UQQ0_9ACTN</name>
<reference evidence="3" key="1">
    <citation type="journal article" date="2019" name="Int. J. Syst. Evol. Microbiol.">
        <title>The Global Catalogue of Microorganisms (GCM) 10K type strain sequencing project: providing services to taxonomists for standard genome sequencing and annotation.</title>
        <authorList>
            <consortium name="The Broad Institute Genomics Platform"/>
            <consortium name="The Broad Institute Genome Sequencing Center for Infectious Disease"/>
            <person name="Wu L."/>
            <person name="Ma J."/>
        </authorList>
    </citation>
    <scope>NUCLEOTIDE SEQUENCE [LARGE SCALE GENOMIC DNA]</scope>
    <source>
        <strain evidence="3">CGMCC 4.7248</strain>
    </source>
</reference>
<accession>A0ABW0UQQ0</accession>
<gene>
    <name evidence="2" type="ORF">ACFPZJ_13360</name>
</gene>
<keyword evidence="1" id="KW-0812">Transmembrane</keyword>
<dbReference type="EMBL" id="JBHSNY010000004">
    <property type="protein sequence ID" value="MFC5634749.1"/>
    <property type="molecule type" value="Genomic_DNA"/>
</dbReference>
<evidence type="ECO:0000256" key="1">
    <source>
        <dbReference type="SAM" id="Phobius"/>
    </source>
</evidence>
<keyword evidence="3" id="KW-1185">Reference proteome</keyword>
<comment type="caution">
    <text evidence="2">The sequence shown here is derived from an EMBL/GenBank/DDBJ whole genome shotgun (WGS) entry which is preliminary data.</text>
</comment>